<sequence length="180" mass="19387">MLAETCARPHARLPRSPAHPKIECASRPISRSSGPRGHRQAAGPRPSGVKLGGGVRMAEEQGGELVTTTLGAAAAQAHPYRLQQRAETSCLHDTRRRRCIAHDQKLVCAPPRAQGRSCLCPGALSVPTSKCLRPRRPRSAPIRLCWGVLADMQHKPRSIAVGARRATRTALPRTLGQGLI</sequence>
<accession>A0A6A7B7U4</accession>
<keyword evidence="3" id="KW-1185">Reference proteome</keyword>
<evidence type="ECO:0000313" key="2">
    <source>
        <dbReference type="EMBL" id="KAF2851393.1"/>
    </source>
</evidence>
<evidence type="ECO:0000256" key="1">
    <source>
        <dbReference type="SAM" id="MobiDB-lite"/>
    </source>
</evidence>
<feature type="compositionally biased region" description="Low complexity" evidence="1">
    <location>
        <begin position="26"/>
        <end position="35"/>
    </location>
</feature>
<name>A0A6A7B7U4_9PLEO</name>
<dbReference type="AlphaFoldDB" id="A0A6A7B7U4"/>
<feature type="region of interest" description="Disordered" evidence="1">
    <location>
        <begin position="1"/>
        <end position="53"/>
    </location>
</feature>
<organism evidence="2 3">
    <name type="scientific">Plenodomus tracheiphilus IPT5</name>
    <dbReference type="NCBI Taxonomy" id="1408161"/>
    <lineage>
        <taxon>Eukaryota</taxon>
        <taxon>Fungi</taxon>
        <taxon>Dikarya</taxon>
        <taxon>Ascomycota</taxon>
        <taxon>Pezizomycotina</taxon>
        <taxon>Dothideomycetes</taxon>
        <taxon>Pleosporomycetidae</taxon>
        <taxon>Pleosporales</taxon>
        <taxon>Pleosporineae</taxon>
        <taxon>Leptosphaeriaceae</taxon>
        <taxon>Plenodomus</taxon>
    </lineage>
</organism>
<dbReference type="EMBL" id="MU006302">
    <property type="protein sequence ID" value="KAF2851393.1"/>
    <property type="molecule type" value="Genomic_DNA"/>
</dbReference>
<proteinExistence type="predicted"/>
<gene>
    <name evidence="2" type="ORF">T440DRAFT_478421</name>
</gene>
<reference evidence="2" key="1">
    <citation type="submission" date="2020-01" db="EMBL/GenBank/DDBJ databases">
        <authorList>
            <consortium name="DOE Joint Genome Institute"/>
            <person name="Haridas S."/>
            <person name="Albert R."/>
            <person name="Binder M."/>
            <person name="Bloem J."/>
            <person name="Labutti K."/>
            <person name="Salamov A."/>
            <person name="Andreopoulos B."/>
            <person name="Baker S.E."/>
            <person name="Barry K."/>
            <person name="Bills G."/>
            <person name="Bluhm B.H."/>
            <person name="Cannon C."/>
            <person name="Castanera R."/>
            <person name="Culley D.E."/>
            <person name="Daum C."/>
            <person name="Ezra D."/>
            <person name="Gonzalez J.B."/>
            <person name="Henrissat B."/>
            <person name="Kuo A."/>
            <person name="Liang C."/>
            <person name="Lipzen A."/>
            <person name="Lutzoni F."/>
            <person name="Magnuson J."/>
            <person name="Mondo S."/>
            <person name="Nolan M."/>
            <person name="Ohm R."/>
            <person name="Pangilinan J."/>
            <person name="Park H.-J."/>
            <person name="Ramirez L."/>
            <person name="Alfaro M."/>
            <person name="Sun H."/>
            <person name="Tritt A."/>
            <person name="Yoshinaga Y."/>
            <person name="Zwiers L.-H."/>
            <person name="Turgeon B.G."/>
            <person name="Goodwin S.B."/>
            <person name="Spatafora J.W."/>
            <person name="Crous P.W."/>
            <person name="Grigoriev I.V."/>
        </authorList>
    </citation>
    <scope>NUCLEOTIDE SEQUENCE</scope>
    <source>
        <strain evidence="2">IPT5</strain>
    </source>
</reference>
<dbReference type="Proteomes" id="UP000799423">
    <property type="component" value="Unassembled WGS sequence"/>
</dbReference>
<protein>
    <submittedName>
        <fullName evidence="2">Uncharacterized protein</fullName>
    </submittedName>
</protein>
<evidence type="ECO:0000313" key="3">
    <source>
        <dbReference type="Proteomes" id="UP000799423"/>
    </source>
</evidence>